<evidence type="ECO:0000313" key="2">
    <source>
        <dbReference type="Proteomes" id="UP001497392"/>
    </source>
</evidence>
<accession>A0ABP1G8Z9</accession>
<evidence type="ECO:0000313" key="1">
    <source>
        <dbReference type="EMBL" id="CAL5228277.1"/>
    </source>
</evidence>
<protein>
    <submittedName>
        <fullName evidence="1">G11381 protein</fullName>
    </submittedName>
</protein>
<dbReference type="EMBL" id="CAXHTA020000018">
    <property type="protein sequence ID" value="CAL5228277.1"/>
    <property type="molecule type" value="Genomic_DNA"/>
</dbReference>
<keyword evidence="2" id="KW-1185">Reference proteome</keyword>
<dbReference type="Proteomes" id="UP001497392">
    <property type="component" value="Unassembled WGS sequence"/>
</dbReference>
<organism evidence="1 2">
    <name type="scientific">Coccomyxa viridis</name>
    <dbReference type="NCBI Taxonomy" id="1274662"/>
    <lineage>
        <taxon>Eukaryota</taxon>
        <taxon>Viridiplantae</taxon>
        <taxon>Chlorophyta</taxon>
        <taxon>core chlorophytes</taxon>
        <taxon>Trebouxiophyceae</taxon>
        <taxon>Trebouxiophyceae incertae sedis</taxon>
        <taxon>Coccomyxaceae</taxon>
        <taxon>Coccomyxa</taxon>
    </lineage>
</organism>
<proteinExistence type="predicted"/>
<comment type="caution">
    <text evidence="1">The sequence shown here is derived from an EMBL/GenBank/DDBJ whole genome shotgun (WGS) entry which is preliminary data.</text>
</comment>
<sequence>MPGDEVVEEGRHASEVAKWPRGTYWISHLALYVGTGPDRELLEIGPVYWKGGKLGAYLSYRNLTPKKLRGRGQTHEDPIFLEARYSTILDVLAQRFSALVKTKAKIMPVDREKDATELKQLPAASPSTETVFADGEVEEEAEQHVARIHIRSCLKSTVMWQDVPK</sequence>
<name>A0ABP1G8Z9_9CHLO</name>
<reference evidence="1 2" key="1">
    <citation type="submission" date="2024-06" db="EMBL/GenBank/DDBJ databases">
        <authorList>
            <person name="Kraege A."/>
            <person name="Thomma B."/>
        </authorList>
    </citation>
    <scope>NUCLEOTIDE SEQUENCE [LARGE SCALE GENOMIC DNA]</scope>
</reference>
<gene>
    <name evidence="1" type="primary">g11381</name>
    <name evidence="1" type="ORF">VP750_LOCUS10183</name>
</gene>